<sequence length="846" mass="95146">MKVVKPLRLSVLHRPFHWQGQNHLGVSVLALADMGASPRLRPEPELWQLASETLTTSGGILDLAIPKACAEFLATGHAYTHHQDDKTACAVKIQLDTLEKTLVVFGDRHWVNDRPSAPLPYAEMPLDWRRAFGGPQFADNPHGIGANPETFPHGSIHPLPNIEPLRGRLSAPHQRAVPASFDALDITWPRRFNRIGKKYDADWLKNHFPGFADDIDWRLFNMAENDQQFPHLDALPPQAAYRIWNMHPEQPLQQGQLPPWRARCFINRQRRGEEVFEELALRHTTVWFFPHREQMVLVYQGSARINEDDAADVLQLLPALEKTGAARSANHYRKVLRQRLDKEKGALFTFREKDLLPEDCIGPWLDTEQVPAADPVAANATRYEHHLREEHRERLRTLGQDIDERFPLSASPQPPALDELAEFVEQMEQQAAQLKQQSDRRLRQRGLDPEQPVDLTGLPSGAESFQRQRDRLYQQQGNFSEKQRAVAEQALYQAYLMSAQAQGPAPRLKGDLAAIIRNRVQATLDGDKDLSGLDLTGADLGGMDLSHACLRGALMESANLRGARLDHADLTQAMLARADLTDASLRHAQLERASLALAKCGNTDFSHARLRETLLQETLLQHCNFSDAALSDLLGFKTYISQCVFQRARVHNVTLMELELDGLDFRHARLHKLSFIKCRLSAFDASHARLESCSWVETPADGSRFIAARLHNCSFAAQSSLKHSDFSDATLKQCNLRQMPLEQACFDRAHLDNSDLSEARLISASLQQLNGSGSLFVRVDFSGARLTQANLIGAIMQKCILSGADLRGANLFRCDLAQSRVDATTRLESSYTQRVKTLPRQRGETV</sequence>
<feature type="coiled-coil region" evidence="1">
    <location>
        <begin position="417"/>
        <end position="444"/>
    </location>
</feature>
<feature type="domain" description="DUF2169" evidence="2">
    <location>
        <begin position="20"/>
        <end position="299"/>
    </location>
</feature>
<dbReference type="SUPFAM" id="SSF141571">
    <property type="entry name" value="Pentapeptide repeat-like"/>
    <property type="match status" value="2"/>
</dbReference>
<dbReference type="Proteomes" id="UP001056873">
    <property type="component" value="Chromosome"/>
</dbReference>
<keyword evidence="4" id="KW-1185">Reference proteome</keyword>
<dbReference type="Gene3D" id="2.160.20.80">
    <property type="entry name" value="E3 ubiquitin-protein ligase SopA"/>
    <property type="match status" value="3"/>
</dbReference>
<evidence type="ECO:0000313" key="3">
    <source>
        <dbReference type="EMBL" id="USU99245.1"/>
    </source>
</evidence>
<accession>A0ABY5CMD3</accession>
<dbReference type="Pfam" id="PF13599">
    <property type="entry name" value="Pentapeptide_4"/>
    <property type="match status" value="1"/>
</dbReference>
<dbReference type="PANTHER" id="PTHR14136:SF17">
    <property type="entry name" value="BTB_POZ DOMAIN-CONTAINING PROTEIN KCTD9"/>
    <property type="match status" value="1"/>
</dbReference>
<dbReference type="RefSeq" id="WP_252960600.1">
    <property type="nucleotide sequence ID" value="NZ_CAMIPH010000001.1"/>
</dbReference>
<organism evidence="3 4">
    <name type="scientific">Serratia entomophila</name>
    <dbReference type="NCBI Taxonomy" id="42906"/>
    <lineage>
        <taxon>Bacteria</taxon>
        <taxon>Pseudomonadati</taxon>
        <taxon>Pseudomonadota</taxon>
        <taxon>Gammaproteobacteria</taxon>
        <taxon>Enterobacterales</taxon>
        <taxon>Yersiniaceae</taxon>
        <taxon>Serratia</taxon>
    </lineage>
</organism>
<dbReference type="InterPro" id="IPR018683">
    <property type="entry name" value="DUF2169"/>
</dbReference>
<dbReference type="EMBL" id="CP074347">
    <property type="protein sequence ID" value="USU99245.1"/>
    <property type="molecule type" value="Genomic_DNA"/>
</dbReference>
<evidence type="ECO:0000259" key="2">
    <source>
        <dbReference type="Pfam" id="PF09937"/>
    </source>
</evidence>
<evidence type="ECO:0000256" key="1">
    <source>
        <dbReference type="SAM" id="Coils"/>
    </source>
</evidence>
<proteinExistence type="predicted"/>
<name>A0ABY5CMD3_9GAMM</name>
<dbReference type="InterPro" id="IPR001646">
    <property type="entry name" value="5peptide_repeat"/>
</dbReference>
<dbReference type="InterPro" id="IPR051082">
    <property type="entry name" value="Pentapeptide-BTB/POZ_domain"/>
</dbReference>
<reference evidence="3" key="1">
    <citation type="journal article" date="2022" name="BMC Genomics">
        <title>Genome sequence of the entomopathogenic Serratia entomophila isolate 626 and characterisation of the species specific itaconate degradation pathway.</title>
        <authorList>
            <person name="Vaughan A.L."/>
            <person name="Altermann E."/>
            <person name="Glare T.R."/>
            <person name="Hurst M.R.H."/>
        </authorList>
    </citation>
    <scope>NUCLEOTIDE SEQUENCE</scope>
    <source>
        <strain evidence="3">626</strain>
    </source>
</reference>
<keyword evidence="1" id="KW-0175">Coiled coil</keyword>
<dbReference type="Pfam" id="PF09937">
    <property type="entry name" value="DUF2169"/>
    <property type="match status" value="1"/>
</dbReference>
<protein>
    <submittedName>
        <fullName evidence="3">DUF2169 domain-containing protein</fullName>
    </submittedName>
</protein>
<dbReference type="Pfam" id="PF00805">
    <property type="entry name" value="Pentapeptide"/>
    <property type="match status" value="3"/>
</dbReference>
<evidence type="ECO:0000313" key="4">
    <source>
        <dbReference type="Proteomes" id="UP001056873"/>
    </source>
</evidence>
<dbReference type="PANTHER" id="PTHR14136">
    <property type="entry name" value="BTB_POZ DOMAIN-CONTAINING PROTEIN KCTD9"/>
    <property type="match status" value="1"/>
</dbReference>
<gene>
    <name evidence="3" type="ORF">KFQ06_14365</name>
</gene>